<feature type="compositionally biased region" description="Polar residues" evidence="1">
    <location>
        <begin position="79"/>
        <end position="89"/>
    </location>
</feature>
<feature type="non-terminal residue" evidence="2">
    <location>
        <position position="1"/>
    </location>
</feature>
<organism evidence="2 3">
    <name type="scientific">Linnemannia exigua</name>
    <dbReference type="NCBI Taxonomy" id="604196"/>
    <lineage>
        <taxon>Eukaryota</taxon>
        <taxon>Fungi</taxon>
        <taxon>Fungi incertae sedis</taxon>
        <taxon>Mucoromycota</taxon>
        <taxon>Mortierellomycotina</taxon>
        <taxon>Mortierellomycetes</taxon>
        <taxon>Mortierellales</taxon>
        <taxon>Mortierellaceae</taxon>
        <taxon>Linnemannia</taxon>
    </lineage>
</organism>
<dbReference type="Proteomes" id="UP001194580">
    <property type="component" value="Unassembled WGS sequence"/>
</dbReference>
<proteinExistence type="predicted"/>
<dbReference type="EMBL" id="JAAAIL010001622">
    <property type="protein sequence ID" value="KAG0267381.1"/>
    <property type="molecule type" value="Genomic_DNA"/>
</dbReference>
<name>A0AAD4H429_9FUNG</name>
<sequence>PARAPGGTGEASGSGAKQEMTEISGGDPIYQRRSQQLQHQQGQGQEQHNWDESDGSGVGSGFGTGSGSGSGFWSRTRSASAVTGPTSKHGSADTKEELDASGDEGGVVNASSSSRR</sequence>
<feature type="region of interest" description="Disordered" evidence="1">
    <location>
        <begin position="1"/>
        <end position="116"/>
    </location>
</feature>
<feature type="compositionally biased region" description="Low complexity" evidence="1">
    <location>
        <begin position="31"/>
        <end position="47"/>
    </location>
</feature>
<feature type="compositionally biased region" description="Gly residues" evidence="1">
    <location>
        <begin position="56"/>
        <end position="70"/>
    </location>
</feature>
<keyword evidence="3" id="KW-1185">Reference proteome</keyword>
<gene>
    <name evidence="2" type="ORF">BGZ95_002858</name>
</gene>
<evidence type="ECO:0000256" key="1">
    <source>
        <dbReference type="SAM" id="MobiDB-lite"/>
    </source>
</evidence>
<accession>A0AAD4H429</accession>
<comment type="caution">
    <text evidence="2">The sequence shown here is derived from an EMBL/GenBank/DDBJ whole genome shotgun (WGS) entry which is preliminary data.</text>
</comment>
<evidence type="ECO:0000313" key="2">
    <source>
        <dbReference type="EMBL" id="KAG0267381.1"/>
    </source>
</evidence>
<dbReference type="AlphaFoldDB" id="A0AAD4H429"/>
<reference evidence="2" key="1">
    <citation type="journal article" date="2020" name="Fungal Divers.">
        <title>Resolving the Mortierellaceae phylogeny through synthesis of multi-gene phylogenetics and phylogenomics.</title>
        <authorList>
            <person name="Vandepol N."/>
            <person name="Liber J."/>
            <person name="Desiro A."/>
            <person name="Na H."/>
            <person name="Kennedy M."/>
            <person name="Barry K."/>
            <person name="Grigoriev I.V."/>
            <person name="Miller A.N."/>
            <person name="O'Donnell K."/>
            <person name="Stajich J.E."/>
            <person name="Bonito G."/>
        </authorList>
    </citation>
    <scope>NUCLEOTIDE SEQUENCE</scope>
    <source>
        <strain evidence="2">NRRL 28262</strain>
    </source>
</reference>
<protein>
    <submittedName>
        <fullName evidence="2">Uncharacterized protein</fullName>
    </submittedName>
</protein>
<feature type="compositionally biased region" description="Gly residues" evidence="1">
    <location>
        <begin position="1"/>
        <end position="12"/>
    </location>
</feature>
<evidence type="ECO:0000313" key="3">
    <source>
        <dbReference type="Proteomes" id="UP001194580"/>
    </source>
</evidence>